<evidence type="ECO:0000256" key="3">
    <source>
        <dbReference type="ARBA" id="ARBA00022448"/>
    </source>
</evidence>
<dbReference type="InterPro" id="IPR000522">
    <property type="entry name" value="ABC_transptr_permease_BtuC"/>
</dbReference>
<dbReference type="GO" id="GO:0033214">
    <property type="term" value="P:siderophore-iron import into cell"/>
    <property type="evidence" value="ECO:0007669"/>
    <property type="project" value="TreeGrafter"/>
</dbReference>
<evidence type="ECO:0000256" key="7">
    <source>
        <dbReference type="ARBA" id="ARBA00023136"/>
    </source>
</evidence>
<accession>A0A5S5CI71</accession>
<feature type="transmembrane region" description="Helical" evidence="8">
    <location>
        <begin position="197"/>
        <end position="216"/>
    </location>
</feature>
<dbReference type="RefSeq" id="WP_148928649.1">
    <property type="nucleotide sequence ID" value="NZ_VNHS01000002.1"/>
</dbReference>
<dbReference type="PANTHER" id="PTHR30472:SF69">
    <property type="entry name" value="HEME-IRON TRANSPORT SYSTEM PERMEASE PROTEIN ISDF-RELATED"/>
    <property type="match status" value="1"/>
</dbReference>
<feature type="transmembrane region" description="Helical" evidence="8">
    <location>
        <begin position="93"/>
        <end position="112"/>
    </location>
</feature>
<dbReference type="Pfam" id="PF01032">
    <property type="entry name" value="FecCD"/>
    <property type="match status" value="1"/>
</dbReference>
<keyword evidence="5 8" id="KW-0812">Transmembrane</keyword>
<dbReference type="CDD" id="cd06550">
    <property type="entry name" value="TM_ABC_iron-siderophores_like"/>
    <property type="match status" value="1"/>
</dbReference>
<gene>
    <name evidence="9" type="ORF">BCM02_102779</name>
</gene>
<feature type="transmembrane region" description="Helical" evidence="8">
    <location>
        <begin position="61"/>
        <end position="81"/>
    </location>
</feature>
<feature type="transmembrane region" description="Helical" evidence="8">
    <location>
        <begin position="312"/>
        <end position="332"/>
    </location>
</feature>
<evidence type="ECO:0000256" key="8">
    <source>
        <dbReference type="SAM" id="Phobius"/>
    </source>
</evidence>
<name>A0A5S5CI71_9BACL</name>
<dbReference type="OrthoDB" id="9811721at2"/>
<evidence type="ECO:0000256" key="5">
    <source>
        <dbReference type="ARBA" id="ARBA00022692"/>
    </source>
</evidence>
<dbReference type="FunFam" id="1.10.3470.10:FF:000001">
    <property type="entry name" value="Vitamin B12 ABC transporter permease BtuC"/>
    <property type="match status" value="1"/>
</dbReference>
<dbReference type="PANTHER" id="PTHR30472">
    <property type="entry name" value="FERRIC ENTEROBACTIN TRANSPORT SYSTEM PERMEASE PROTEIN"/>
    <property type="match status" value="1"/>
</dbReference>
<dbReference type="Gene3D" id="1.10.3470.10">
    <property type="entry name" value="ABC transporter involved in vitamin B12 uptake, BtuC"/>
    <property type="match status" value="1"/>
</dbReference>
<evidence type="ECO:0000313" key="10">
    <source>
        <dbReference type="Proteomes" id="UP000323257"/>
    </source>
</evidence>
<proteinExistence type="inferred from homology"/>
<feature type="transmembrane region" description="Helical" evidence="8">
    <location>
        <begin position="244"/>
        <end position="270"/>
    </location>
</feature>
<feature type="transmembrane region" description="Helical" evidence="8">
    <location>
        <begin position="118"/>
        <end position="140"/>
    </location>
</feature>
<evidence type="ECO:0000256" key="4">
    <source>
        <dbReference type="ARBA" id="ARBA00022475"/>
    </source>
</evidence>
<organism evidence="9 10">
    <name type="scientific">Paenibacillus methanolicus</name>
    <dbReference type="NCBI Taxonomy" id="582686"/>
    <lineage>
        <taxon>Bacteria</taxon>
        <taxon>Bacillati</taxon>
        <taxon>Bacillota</taxon>
        <taxon>Bacilli</taxon>
        <taxon>Bacillales</taxon>
        <taxon>Paenibacillaceae</taxon>
        <taxon>Paenibacillus</taxon>
    </lineage>
</organism>
<comment type="similarity">
    <text evidence="2">Belongs to the binding-protein-dependent transport system permease family. FecCD subfamily.</text>
</comment>
<feature type="transmembrane region" description="Helical" evidence="8">
    <location>
        <begin position="282"/>
        <end position="300"/>
    </location>
</feature>
<evidence type="ECO:0000256" key="1">
    <source>
        <dbReference type="ARBA" id="ARBA00004651"/>
    </source>
</evidence>
<dbReference type="InterPro" id="IPR037294">
    <property type="entry name" value="ABC_BtuC-like"/>
</dbReference>
<keyword evidence="7 8" id="KW-0472">Membrane</keyword>
<keyword evidence="4" id="KW-1003">Cell membrane</keyword>
<evidence type="ECO:0000256" key="2">
    <source>
        <dbReference type="ARBA" id="ARBA00007935"/>
    </source>
</evidence>
<dbReference type="GO" id="GO:0022857">
    <property type="term" value="F:transmembrane transporter activity"/>
    <property type="evidence" value="ECO:0007669"/>
    <property type="project" value="InterPro"/>
</dbReference>
<sequence>MRQSAIRKQRLILVVLFALILATIVVSMGLGAAKLSYDRLLPTLFGQGTFKEDFVLFSIRLPRIVITLLAGMALALSGSLLQGVTRNELADPGVIGINAGAGVGVAVFFLFFPIEPGSFVYMIPLVAFIGAMITTLLIYLFSYSRRNGLQPIAIVLNGIGFAFALSGLMFVLISSAEREKVDFIAKWLAGNIWGTDWPFVYALLPWLVVLVPFALYKANRLNILGLSDPVVIGVGVSMNKERTWLLLAAVALASAAVSVAGGIAFVGLMAPHIARALVGPRFQLFMPVSVLVGGLLLLVADTIGRNIGSAEGVAAGIIVALIGGPYFVYLLLRKDKAAG</sequence>
<protein>
    <submittedName>
        <fullName evidence="9">Iron complex transport system permease protein</fullName>
    </submittedName>
</protein>
<dbReference type="GO" id="GO:0005886">
    <property type="term" value="C:plasma membrane"/>
    <property type="evidence" value="ECO:0007669"/>
    <property type="project" value="UniProtKB-SubCell"/>
</dbReference>
<dbReference type="EMBL" id="VNHS01000002">
    <property type="protein sequence ID" value="TYP78202.1"/>
    <property type="molecule type" value="Genomic_DNA"/>
</dbReference>
<feature type="transmembrane region" description="Helical" evidence="8">
    <location>
        <begin position="152"/>
        <end position="173"/>
    </location>
</feature>
<evidence type="ECO:0000313" key="9">
    <source>
        <dbReference type="EMBL" id="TYP78202.1"/>
    </source>
</evidence>
<comment type="caution">
    <text evidence="9">The sequence shown here is derived from an EMBL/GenBank/DDBJ whole genome shotgun (WGS) entry which is preliminary data.</text>
</comment>
<dbReference type="Proteomes" id="UP000323257">
    <property type="component" value="Unassembled WGS sequence"/>
</dbReference>
<keyword evidence="3" id="KW-0813">Transport</keyword>
<comment type="subcellular location">
    <subcellularLocation>
        <location evidence="1">Cell membrane</location>
        <topology evidence="1">Multi-pass membrane protein</topology>
    </subcellularLocation>
</comment>
<reference evidence="9 10" key="1">
    <citation type="submission" date="2019-07" db="EMBL/GenBank/DDBJ databases">
        <title>Genomic Encyclopedia of Type Strains, Phase III (KMG-III): the genomes of soil and plant-associated and newly described type strains.</title>
        <authorList>
            <person name="Whitman W."/>
        </authorList>
    </citation>
    <scope>NUCLEOTIDE SEQUENCE [LARGE SCALE GENOMIC DNA]</scope>
    <source>
        <strain evidence="9 10">BL24</strain>
    </source>
</reference>
<feature type="transmembrane region" description="Helical" evidence="8">
    <location>
        <begin position="12"/>
        <end position="33"/>
    </location>
</feature>
<evidence type="ECO:0000256" key="6">
    <source>
        <dbReference type="ARBA" id="ARBA00022989"/>
    </source>
</evidence>
<dbReference type="SUPFAM" id="SSF81345">
    <property type="entry name" value="ABC transporter involved in vitamin B12 uptake, BtuC"/>
    <property type="match status" value="1"/>
</dbReference>
<dbReference type="AlphaFoldDB" id="A0A5S5CI71"/>
<keyword evidence="6 8" id="KW-1133">Transmembrane helix</keyword>
<keyword evidence="10" id="KW-1185">Reference proteome</keyword>